<proteinExistence type="inferred from homology"/>
<evidence type="ECO:0000259" key="10">
    <source>
        <dbReference type="Pfam" id="PF04290"/>
    </source>
</evidence>
<evidence type="ECO:0000256" key="5">
    <source>
        <dbReference type="ARBA" id="ARBA00022692"/>
    </source>
</evidence>
<keyword evidence="12" id="KW-1185">Reference proteome</keyword>
<evidence type="ECO:0000313" key="12">
    <source>
        <dbReference type="Proteomes" id="UP000322981"/>
    </source>
</evidence>
<feature type="transmembrane region" description="Helical" evidence="9">
    <location>
        <begin position="51"/>
        <end position="77"/>
    </location>
</feature>
<dbReference type="InterPro" id="IPR007387">
    <property type="entry name" value="TRAP_DctQ"/>
</dbReference>
<accession>A0A5M8FH33</accession>
<comment type="caution">
    <text evidence="11">The sequence shown here is derived from an EMBL/GenBank/DDBJ whole genome shotgun (WGS) entry which is preliminary data.</text>
</comment>
<keyword evidence="5 9" id="KW-0812">Transmembrane</keyword>
<evidence type="ECO:0000256" key="3">
    <source>
        <dbReference type="ARBA" id="ARBA00022475"/>
    </source>
</evidence>
<dbReference type="InterPro" id="IPR055348">
    <property type="entry name" value="DctQ"/>
</dbReference>
<reference evidence="11 12" key="1">
    <citation type="submission" date="2019-09" db="EMBL/GenBank/DDBJ databases">
        <title>Whole-genome sequence of the purple sulfur bacterium Thiohalocapsa marina DSM 19078.</title>
        <authorList>
            <person name="Kyndt J.A."/>
            <person name="Meyer T.E."/>
        </authorList>
    </citation>
    <scope>NUCLEOTIDE SEQUENCE [LARGE SCALE GENOMIC DNA]</scope>
    <source>
        <strain evidence="11 12">DSM 19078</strain>
    </source>
</reference>
<evidence type="ECO:0000256" key="1">
    <source>
        <dbReference type="ARBA" id="ARBA00004429"/>
    </source>
</evidence>
<dbReference type="Proteomes" id="UP000322981">
    <property type="component" value="Unassembled WGS sequence"/>
</dbReference>
<comment type="subunit">
    <text evidence="9">The complex comprises the extracytoplasmic solute receptor protein and the two transmembrane proteins.</text>
</comment>
<dbReference type="GO" id="GO:0015740">
    <property type="term" value="P:C4-dicarboxylate transport"/>
    <property type="evidence" value="ECO:0007669"/>
    <property type="project" value="TreeGrafter"/>
</dbReference>
<evidence type="ECO:0000256" key="4">
    <source>
        <dbReference type="ARBA" id="ARBA00022519"/>
    </source>
</evidence>
<dbReference type="PANTHER" id="PTHR35011">
    <property type="entry name" value="2,3-DIKETO-L-GULONATE TRAP TRANSPORTER SMALL PERMEASE PROTEIN YIAM"/>
    <property type="match status" value="1"/>
</dbReference>
<keyword evidence="3" id="KW-1003">Cell membrane</keyword>
<feature type="transmembrane region" description="Helical" evidence="9">
    <location>
        <begin position="12"/>
        <end position="31"/>
    </location>
</feature>
<keyword evidence="7 9" id="KW-0472">Membrane</keyword>
<comment type="subcellular location">
    <subcellularLocation>
        <location evidence="1 9">Cell inner membrane</location>
        <topology evidence="1 9">Multi-pass membrane protein</topology>
    </subcellularLocation>
</comment>
<dbReference type="AlphaFoldDB" id="A0A5M8FH33"/>
<dbReference type="OrthoDB" id="9791324at2"/>
<gene>
    <name evidence="11" type="ORF">F2Q65_13405</name>
</gene>
<dbReference type="EMBL" id="VWXX01000023">
    <property type="protein sequence ID" value="KAA6184183.1"/>
    <property type="molecule type" value="Genomic_DNA"/>
</dbReference>
<sequence length="188" mass="20706">MFFRIVNRVEEAIISLLLVAMTLLVFWEVILRFGFSTGVSWGQEATLHLSAWFVLFGASYGLKVGAHIGVDAFLRLFAPLGQRLLTGVALILSLAYCGLFIYGSWVYLAKMHMIGIELEDIPVPAWLAHGILLVGFVFLGIRLLELFWRVIVGRATGFAMVDEAKESMQLADELRAESAPAATDGGAR</sequence>
<dbReference type="GO" id="GO:0022857">
    <property type="term" value="F:transmembrane transporter activity"/>
    <property type="evidence" value="ECO:0007669"/>
    <property type="project" value="UniProtKB-UniRule"/>
</dbReference>
<feature type="transmembrane region" description="Helical" evidence="9">
    <location>
        <begin position="125"/>
        <end position="144"/>
    </location>
</feature>
<evidence type="ECO:0000256" key="6">
    <source>
        <dbReference type="ARBA" id="ARBA00022989"/>
    </source>
</evidence>
<name>A0A5M8FH33_9GAMM</name>
<feature type="domain" description="Tripartite ATP-independent periplasmic transporters DctQ component" evidence="10">
    <location>
        <begin position="21"/>
        <end position="151"/>
    </location>
</feature>
<evidence type="ECO:0000256" key="9">
    <source>
        <dbReference type="RuleBase" id="RU369079"/>
    </source>
</evidence>
<comment type="similarity">
    <text evidence="8 9">Belongs to the TRAP transporter small permease family.</text>
</comment>
<comment type="function">
    <text evidence="9">Part of the tripartite ATP-independent periplasmic (TRAP) transport system.</text>
</comment>
<evidence type="ECO:0000256" key="2">
    <source>
        <dbReference type="ARBA" id="ARBA00022448"/>
    </source>
</evidence>
<feature type="transmembrane region" description="Helical" evidence="9">
    <location>
        <begin position="84"/>
        <end position="105"/>
    </location>
</feature>
<dbReference type="Pfam" id="PF04290">
    <property type="entry name" value="DctQ"/>
    <property type="match status" value="1"/>
</dbReference>
<keyword evidence="4 9" id="KW-0997">Cell inner membrane</keyword>
<protein>
    <recommendedName>
        <fullName evidence="9">TRAP transporter small permease protein</fullName>
    </recommendedName>
</protein>
<evidence type="ECO:0000256" key="7">
    <source>
        <dbReference type="ARBA" id="ARBA00023136"/>
    </source>
</evidence>
<dbReference type="PANTHER" id="PTHR35011:SF2">
    <property type="entry name" value="2,3-DIKETO-L-GULONATE TRAP TRANSPORTER SMALL PERMEASE PROTEIN YIAM"/>
    <property type="match status" value="1"/>
</dbReference>
<organism evidence="11 12">
    <name type="scientific">Thiohalocapsa marina</name>
    <dbReference type="NCBI Taxonomy" id="424902"/>
    <lineage>
        <taxon>Bacteria</taxon>
        <taxon>Pseudomonadati</taxon>
        <taxon>Pseudomonadota</taxon>
        <taxon>Gammaproteobacteria</taxon>
        <taxon>Chromatiales</taxon>
        <taxon>Chromatiaceae</taxon>
        <taxon>Thiohalocapsa</taxon>
    </lineage>
</organism>
<keyword evidence="6 9" id="KW-1133">Transmembrane helix</keyword>
<dbReference type="GO" id="GO:0005886">
    <property type="term" value="C:plasma membrane"/>
    <property type="evidence" value="ECO:0007669"/>
    <property type="project" value="UniProtKB-SubCell"/>
</dbReference>
<evidence type="ECO:0000256" key="8">
    <source>
        <dbReference type="ARBA" id="ARBA00038436"/>
    </source>
</evidence>
<evidence type="ECO:0000313" key="11">
    <source>
        <dbReference type="EMBL" id="KAA6184183.1"/>
    </source>
</evidence>
<dbReference type="RefSeq" id="WP_150093919.1">
    <property type="nucleotide sequence ID" value="NZ_JBFUOH010000037.1"/>
</dbReference>
<keyword evidence="2 9" id="KW-0813">Transport</keyword>